<keyword evidence="3" id="KW-1185">Reference proteome</keyword>
<evidence type="ECO:0000313" key="3">
    <source>
        <dbReference type="Proteomes" id="UP000289738"/>
    </source>
</evidence>
<protein>
    <recommendedName>
        <fullName evidence="4">NF-kappa-B-activating protein C-terminal domain-containing protein</fullName>
    </recommendedName>
</protein>
<feature type="compositionally biased region" description="Basic and acidic residues" evidence="1">
    <location>
        <begin position="11"/>
        <end position="25"/>
    </location>
</feature>
<dbReference type="GO" id="GO:0005634">
    <property type="term" value="C:nucleus"/>
    <property type="evidence" value="ECO:0007669"/>
    <property type="project" value="TreeGrafter"/>
</dbReference>
<reference evidence="2 3" key="1">
    <citation type="submission" date="2019-01" db="EMBL/GenBank/DDBJ databases">
        <title>Sequencing of cultivated peanut Arachis hypogaea provides insights into genome evolution and oil improvement.</title>
        <authorList>
            <person name="Chen X."/>
        </authorList>
    </citation>
    <scope>NUCLEOTIDE SEQUENCE [LARGE SCALE GENOMIC DNA]</scope>
    <source>
        <strain evidence="3">cv. Fuhuasheng</strain>
        <tissue evidence="2">Leaves</tissue>
    </source>
</reference>
<evidence type="ECO:0000256" key="1">
    <source>
        <dbReference type="SAM" id="MobiDB-lite"/>
    </source>
</evidence>
<organism evidence="2 3">
    <name type="scientific">Arachis hypogaea</name>
    <name type="common">Peanut</name>
    <dbReference type="NCBI Taxonomy" id="3818"/>
    <lineage>
        <taxon>Eukaryota</taxon>
        <taxon>Viridiplantae</taxon>
        <taxon>Streptophyta</taxon>
        <taxon>Embryophyta</taxon>
        <taxon>Tracheophyta</taxon>
        <taxon>Spermatophyta</taxon>
        <taxon>Magnoliopsida</taxon>
        <taxon>eudicotyledons</taxon>
        <taxon>Gunneridae</taxon>
        <taxon>Pentapetalae</taxon>
        <taxon>rosids</taxon>
        <taxon>fabids</taxon>
        <taxon>Fabales</taxon>
        <taxon>Fabaceae</taxon>
        <taxon>Papilionoideae</taxon>
        <taxon>50 kb inversion clade</taxon>
        <taxon>dalbergioids sensu lato</taxon>
        <taxon>Dalbergieae</taxon>
        <taxon>Pterocarpus clade</taxon>
        <taxon>Arachis</taxon>
    </lineage>
</organism>
<feature type="compositionally biased region" description="Basic and acidic residues" evidence="1">
    <location>
        <begin position="254"/>
        <end position="264"/>
    </location>
</feature>
<feature type="compositionally biased region" description="Basic and acidic residues" evidence="1">
    <location>
        <begin position="46"/>
        <end position="64"/>
    </location>
</feature>
<feature type="compositionally biased region" description="Basic and acidic residues" evidence="1">
    <location>
        <begin position="94"/>
        <end position="103"/>
    </location>
</feature>
<feature type="compositionally biased region" description="Basic and acidic residues" evidence="1">
    <location>
        <begin position="231"/>
        <end position="241"/>
    </location>
</feature>
<dbReference type="InterPro" id="IPR040466">
    <property type="entry name" value="NKAP"/>
</dbReference>
<feature type="compositionally biased region" description="Basic and acidic residues" evidence="1">
    <location>
        <begin position="161"/>
        <end position="170"/>
    </location>
</feature>
<sequence length="379" mass="44066">MGRIPSTIEIPNERRPFDREHRTTPDFDLSDDYCHCRRSPSYDSYNRSRDRRCDRHRPESSERRSPKRVTTNEGHPNGDALPKNFGRQNGGLFHNRDRRNGDWRRRFDSESDEELKGLPFKEYRRLKRQKMRNSLRHCIWNITPSPPRRENEQESEEEKAEEINEMKNMESDTEEEERKNRKGKRKSGKRRGSRKKRNYSESDESEESESNYSSDGSSRRKKKHSSLSKVSRREKSKKSESESEGSESEEEKDSADAKNKATVEEVMKTEVNPEALKLKELFESQKTPALDNEPAVEPMPLPRAEGHISYGRALRPGEGDAIAYAEDKRALAMFNYEEKAKREHKVMADLQRLVQRHIGQDVGPTHDPFAAKTSDGADA</sequence>
<name>A0A444Y0N3_ARAHY</name>
<accession>A0A444Y0N3</accession>
<feature type="region of interest" description="Disordered" evidence="1">
    <location>
        <begin position="283"/>
        <end position="303"/>
    </location>
</feature>
<dbReference type="STRING" id="3818.A0A444Y0N3"/>
<dbReference type="GO" id="GO:0010468">
    <property type="term" value="P:regulation of gene expression"/>
    <property type="evidence" value="ECO:0007669"/>
    <property type="project" value="TreeGrafter"/>
</dbReference>
<dbReference type="AlphaFoldDB" id="A0A444Y0N3"/>
<feature type="region of interest" description="Disordered" evidence="1">
    <location>
        <begin position="138"/>
        <end position="264"/>
    </location>
</feature>
<feature type="compositionally biased region" description="Basic residues" evidence="1">
    <location>
        <begin position="180"/>
        <end position="197"/>
    </location>
</feature>
<evidence type="ECO:0008006" key="4">
    <source>
        <dbReference type="Google" id="ProtNLM"/>
    </source>
</evidence>
<evidence type="ECO:0000313" key="2">
    <source>
        <dbReference type="EMBL" id="RYQ95472.1"/>
    </source>
</evidence>
<feature type="compositionally biased region" description="Acidic residues" evidence="1">
    <location>
        <begin position="242"/>
        <end position="253"/>
    </location>
</feature>
<feature type="region of interest" description="Disordered" evidence="1">
    <location>
        <begin position="358"/>
        <end position="379"/>
    </location>
</feature>
<feature type="compositionally biased region" description="Basic residues" evidence="1">
    <location>
        <begin position="219"/>
        <end position="230"/>
    </location>
</feature>
<comment type="caution">
    <text evidence="2">The sequence shown here is derived from an EMBL/GenBank/DDBJ whole genome shotgun (WGS) entry which is preliminary data.</text>
</comment>
<dbReference type="Proteomes" id="UP000289738">
    <property type="component" value="Chromosome B08"/>
</dbReference>
<proteinExistence type="predicted"/>
<gene>
    <name evidence="2" type="ORF">Ahy_B08g090776</name>
</gene>
<dbReference type="EMBL" id="SDMP01000018">
    <property type="protein sequence ID" value="RYQ95472.1"/>
    <property type="molecule type" value="Genomic_DNA"/>
</dbReference>
<feature type="region of interest" description="Disordered" evidence="1">
    <location>
        <begin position="1"/>
        <end position="103"/>
    </location>
</feature>
<dbReference type="PANTHER" id="PTHR13087">
    <property type="entry name" value="NF-KAPPA B ACTIVATING PROTEIN"/>
    <property type="match status" value="1"/>
</dbReference>
<dbReference type="PANTHER" id="PTHR13087:SF0">
    <property type="entry name" value="NFKB ACTIVATING PROTEIN LIKE"/>
    <property type="match status" value="1"/>
</dbReference>